<gene>
    <name evidence="2" type="ORF">DN068_05470</name>
</gene>
<evidence type="ECO:0000259" key="1">
    <source>
        <dbReference type="PROSITE" id="PS51725"/>
    </source>
</evidence>
<comment type="caution">
    <text evidence="2">The sequence shown here is derived from an EMBL/GenBank/DDBJ whole genome shotgun (WGS) entry which is preliminary data.</text>
</comment>
<evidence type="ECO:0000313" key="2">
    <source>
        <dbReference type="EMBL" id="PZF73791.1"/>
    </source>
</evidence>
<protein>
    <submittedName>
        <fullName evidence="2">Antibiotic biosynthesis monooxygenase</fullName>
    </submittedName>
</protein>
<accession>A0A2W2AES8</accession>
<dbReference type="RefSeq" id="WP_110997889.1">
    <property type="nucleotide sequence ID" value="NZ_QKTW01000009.1"/>
</dbReference>
<dbReference type="GO" id="GO:0004497">
    <property type="term" value="F:monooxygenase activity"/>
    <property type="evidence" value="ECO:0007669"/>
    <property type="project" value="UniProtKB-KW"/>
</dbReference>
<keyword evidence="2" id="KW-0503">Monooxygenase</keyword>
<dbReference type="OrthoDB" id="1120859at2"/>
<keyword evidence="2" id="KW-0560">Oxidoreductase</keyword>
<keyword evidence="3" id="KW-1185">Reference proteome</keyword>
<dbReference type="SUPFAM" id="SSF54909">
    <property type="entry name" value="Dimeric alpha+beta barrel"/>
    <property type="match status" value="1"/>
</dbReference>
<dbReference type="InterPro" id="IPR007138">
    <property type="entry name" value="ABM_dom"/>
</dbReference>
<reference evidence="2 3" key="1">
    <citation type="submission" date="2018-06" db="EMBL/GenBank/DDBJ databases">
        <title>Mucibacter soli gen. nov., sp. nov., a new member of the family Chitinophagaceae producing mucin.</title>
        <authorList>
            <person name="Kim M.-K."/>
            <person name="Park S."/>
            <person name="Kim T.-S."/>
            <person name="Joung Y."/>
            <person name="Han J.-H."/>
            <person name="Kim S.B."/>
        </authorList>
    </citation>
    <scope>NUCLEOTIDE SEQUENCE [LARGE SCALE GENOMIC DNA]</scope>
    <source>
        <strain evidence="2 3">R1-15</strain>
    </source>
</reference>
<dbReference type="Proteomes" id="UP000248745">
    <property type="component" value="Unassembled WGS sequence"/>
</dbReference>
<sequence>MIVRIVQMNFRPEEVSNFEALFEERKQKIRTFEGCRHLELWQDAHDPNIFFTYSMWESEEHLNHYRFSEFFKDTWSKTKALFQAKPQAWSVNQKAIVGDR</sequence>
<dbReference type="Pfam" id="PF03992">
    <property type="entry name" value="ABM"/>
    <property type="match status" value="1"/>
</dbReference>
<dbReference type="PROSITE" id="PS51725">
    <property type="entry name" value="ABM"/>
    <property type="match status" value="1"/>
</dbReference>
<name>A0A2W2AES8_9BACT</name>
<evidence type="ECO:0000313" key="3">
    <source>
        <dbReference type="Proteomes" id="UP000248745"/>
    </source>
</evidence>
<dbReference type="InterPro" id="IPR011008">
    <property type="entry name" value="Dimeric_a/b-barrel"/>
</dbReference>
<organism evidence="2 3">
    <name type="scientific">Taibaiella soli</name>
    <dbReference type="NCBI Taxonomy" id="1649169"/>
    <lineage>
        <taxon>Bacteria</taxon>
        <taxon>Pseudomonadati</taxon>
        <taxon>Bacteroidota</taxon>
        <taxon>Chitinophagia</taxon>
        <taxon>Chitinophagales</taxon>
        <taxon>Chitinophagaceae</taxon>
        <taxon>Taibaiella</taxon>
    </lineage>
</organism>
<feature type="domain" description="ABM" evidence="1">
    <location>
        <begin position="2"/>
        <end position="92"/>
    </location>
</feature>
<dbReference type="EMBL" id="QKTW01000009">
    <property type="protein sequence ID" value="PZF73791.1"/>
    <property type="molecule type" value="Genomic_DNA"/>
</dbReference>
<dbReference type="Gene3D" id="3.30.70.100">
    <property type="match status" value="1"/>
</dbReference>
<proteinExistence type="predicted"/>
<dbReference type="AlphaFoldDB" id="A0A2W2AES8"/>